<reference evidence="1" key="1">
    <citation type="submission" date="2019-09" db="EMBL/GenBank/DDBJ databases">
        <authorList>
            <person name="Needham M D."/>
        </authorList>
    </citation>
    <scope>NUCLEOTIDE SEQUENCE</scope>
</reference>
<gene>
    <name evidence="1" type="ORF">CPAV1605_457</name>
</gene>
<proteinExistence type="predicted"/>
<accession>A0A5E8CLL7</accession>
<sequence length="497" mass="58803">MHNSRKYKINYSNIYQQLGGAQSQKQEQFNPVYNSVWPPQLKSLIWTKRSENGRIYKGHIVEYIWNQTAAVMKVTNNPEDTVETDLALSEFSRFNYGVGYLLVLPTYIWNYLGEDYKMSLAKPPKRTDDILIDPPRDTTKSKVEEKYQDFMDRLGKRKDPVKEKQELTSLQKMYNIENSKYFTEEKIDVYLTDESQKFESLPEAYVKLLMEKLKSFEPIDFKEVVVNRTVAVDNLITRKEDISNEGDKIVNWIINSLKKELFTDLVLTIYNGYVYLSRKGLYTGDVITKDLVPTLHYFTWQDGKPIDYQTLKYVVFQTEYQKELVVNQNQKYEAETIMAQENVIVLQPKPEYQMWCLKRLLMIWYGDKEIEKSIRKIKVLINQFRCDPQKEYNQENGILPSIVIYPKYGRRTLINVLSKIRYYFTMYVDEDNATPVEIFWPNSTPTYFLKDNELIYHTNGSTDLKLYLEESAEVGTEIEIDSFDNHMTKFAIEKTTY</sequence>
<dbReference type="AlphaFoldDB" id="A0A5E8CLL7"/>
<dbReference type="EMBL" id="CABVLZ010000002">
    <property type="protein sequence ID" value="VVU94732.1"/>
    <property type="molecule type" value="Genomic_DNA"/>
</dbReference>
<evidence type="ECO:0000313" key="1">
    <source>
        <dbReference type="EMBL" id="VVU94732.1"/>
    </source>
</evidence>
<protein>
    <submittedName>
        <fullName evidence="1">Uncharacterized protein</fullName>
    </submittedName>
</protein>
<organism evidence="1">
    <name type="scientific">seawater metagenome</name>
    <dbReference type="NCBI Taxonomy" id="1561972"/>
    <lineage>
        <taxon>unclassified sequences</taxon>
        <taxon>metagenomes</taxon>
        <taxon>ecological metagenomes</taxon>
    </lineage>
</organism>
<name>A0A5E8CLL7_9ZZZZ</name>